<evidence type="ECO:0000313" key="2">
    <source>
        <dbReference type="Proteomes" id="UP000276133"/>
    </source>
</evidence>
<organism evidence="1 2">
    <name type="scientific">Brachionus plicatilis</name>
    <name type="common">Marine rotifer</name>
    <name type="synonym">Brachionus muelleri</name>
    <dbReference type="NCBI Taxonomy" id="10195"/>
    <lineage>
        <taxon>Eukaryota</taxon>
        <taxon>Metazoa</taxon>
        <taxon>Spiralia</taxon>
        <taxon>Gnathifera</taxon>
        <taxon>Rotifera</taxon>
        <taxon>Eurotatoria</taxon>
        <taxon>Monogononta</taxon>
        <taxon>Pseudotrocha</taxon>
        <taxon>Ploima</taxon>
        <taxon>Brachionidae</taxon>
        <taxon>Brachionus</taxon>
    </lineage>
</organism>
<name>A0A3M7RNU3_BRAPC</name>
<protein>
    <submittedName>
        <fullName evidence="1">Uncharacterized protein</fullName>
    </submittedName>
</protein>
<accession>A0A3M7RNU3</accession>
<dbReference type="AlphaFoldDB" id="A0A3M7RNU3"/>
<proteinExistence type="predicted"/>
<keyword evidence="2" id="KW-1185">Reference proteome</keyword>
<evidence type="ECO:0000313" key="1">
    <source>
        <dbReference type="EMBL" id="RNA25159.1"/>
    </source>
</evidence>
<comment type="caution">
    <text evidence="1">The sequence shown here is derived from an EMBL/GenBank/DDBJ whole genome shotgun (WGS) entry which is preliminary data.</text>
</comment>
<sequence>MFFFKWLQQRTKSDWLNVFLNAPFSPSSSSELAIQTNTTKDGNGYECSKQKILIDVNVNLFGSRSSSKRIHKVGIGKKEYENIVNLRTCEGS</sequence>
<dbReference type="Proteomes" id="UP000276133">
    <property type="component" value="Unassembled WGS sequence"/>
</dbReference>
<gene>
    <name evidence="1" type="ORF">BpHYR1_003791</name>
</gene>
<reference evidence="1 2" key="1">
    <citation type="journal article" date="2018" name="Sci. Rep.">
        <title>Genomic signatures of local adaptation to the degree of environmental predictability in rotifers.</title>
        <authorList>
            <person name="Franch-Gras L."/>
            <person name="Hahn C."/>
            <person name="Garcia-Roger E.M."/>
            <person name="Carmona M.J."/>
            <person name="Serra M."/>
            <person name="Gomez A."/>
        </authorList>
    </citation>
    <scope>NUCLEOTIDE SEQUENCE [LARGE SCALE GENOMIC DNA]</scope>
    <source>
        <strain evidence="1">HYR1</strain>
    </source>
</reference>
<dbReference type="EMBL" id="REGN01002970">
    <property type="protein sequence ID" value="RNA25159.1"/>
    <property type="molecule type" value="Genomic_DNA"/>
</dbReference>